<sequence>MLFSASAPRTRAVTRLAVTTAVIGALGLLGACGKDQASTSSSASPSSTAAPSSASPSASATPSASPTPTIKPSTNLDKVEVTGAYGKTPKVTFKHPFAIDKTQTKVLSQGSGATVTDTANVSVNYVGIDGRTGKTFDSSFARGGTPITFPLAQVIQGFKKGLVGQKQGSRVLIAMTGADGYDSSGGNAQAGINVGDTLLFVVDITETTLNAPAGQTITPTRSDLPTVTGGTGTPTVTIPKTNPPSGLVVQPLIKGTGTKVKAGDTVTVRYTWLTWSNGKVIESNYGQAPQDAALTSQIQGWQKGLPGQTVGSRVLLVVPPSEGYPNGNASPEIAKNETLVFVVDILFTQAPQAQ</sequence>
<evidence type="ECO:0000256" key="1">
    <source>
        <dbReference type="ARBA" id="ARBA00000971"/>
    </source>
</evidence>
<keyword evidence="4 6" id="KW-0697">Rotamase</keyword>
<dbReference type="AlphaFoldDB" id="A0A7W3P6P1"/>
<evidence type="ECO:0000256" key="2">
    <source>
        <dbReference type="ARBA" id="ARBA00006577"/>
    </source>
</evidence>
<comment type="catalytic activity">
    <reaction evidence="1 6">
        <text>[protein]-peptidylproline (omega=180) = [protein]-peptidylproline (omega=0)</text>
        <dbReference type="Rhea" id="RHEA:16237"/>
        <dbReference type="Rhea" id="RHEA-COMP:10747"/>
        <dbReference type="Rhea" id="RHEA-COMP:10748"/>
        <dbReference type="ChEBI" id="CHEBI:83833"/>
        <dbReference type="ChEBI" id="CHEBI:83834"/>
        <dbReference type="EC" id="5.2.1.8"/>
    </reaction>
</comment>
<dbReference type="RefSeq" id="WP_182560832.1">
    <property type="nucleotide sequence ID" value="NZ_JACGWT010000004.1"/>
</dbReference>
<dbReference type="Pfam" id="PF00254">
    <property type="entry name" value="FKBP_C"/>
    <property type="match status" value="2"/>
</dbReference>
<keyword evidence="5 6" id="KW-0413">Isomerase</keyword>
<protein>
    <recommendedName>
        <fullName evidence="3 6">peptidylprolyl isomerase</fullName>
        <ecNumber evidence="3 6">5.2.1.8</ecNumber>
    </recommendedName>
</protein>
<evidence type="ECO:0000313" key="10">
    <source>
        <dbReference type="Proteomes" id="UP000523079"/>
    </source>
</evidence>
<dbReference type="SUPFAM" id="SSF54534">
    <property type="entry name" value="FKBP-like"/>
    <property type="match status" value="2"/>
</dbReference>
<dbReference type="PROSITE" id="PS50059">
    <property type="entry name" value="FKBP_PPIASE"/>
    <property type="match status" value="2"/>
</dbReference>
<accession>A0A7W3P6P1</accession>
<evidence type="ECO:0000256" key="5">
    <source>
        <dbReference type="ARBA" id="ARBA00023235"/>
    </source>
</evidence>
<evidence type="ECO:0000259" key="8">
    <source>
        <dbReference type="PROSITE" id="PS50059"/>
    </source>
</evidence>
<dbReference type="EMBL" id="JACGWT010000004">
    <property type="protein sequence ID" value="MBA8795256.1"/>
    <property type="molecule type" value="Genomic_DNA"/>
</dbReference>
<name>A0A7W3P6P1_9ACTN</name>
<organism evidence="9 10">
    <name type="scientific">Microlunatus kandeliicorticis</name>
    <dbReference type="NCBI Taxonomy" id="1759536"/>
    <lineage>
        <taxon>Bacteria</taxon>
        <taxon>Bacillati</taxon>
        <taxon>Actinomycetota</taxon>
        <taxon>Actinomycetes</taxon>
        <taxon>Propionibacteriales</taxon>
        <taxon>Propionibacteriaceae</taxon>
        <taxon>Microlunatus</taxon>
    </lineage>
</organism>
<evidence type="ECO:0000256" key="7">
    <source>
        <dbReference type="SAM" id="MobiDB-lite"/>
    </source>
</evidence>
<evidence type="ECO:0000256" key="3">
    <source>
        <dbReference type="ARBA" id="ARBA00013194"/>
    </source>
</evidence>
<comment type="similarity">
    <text evidence="2">Belongs to the FKBP-type PPIase family.</text>
</comment>
<dbReference type="Gene3D" id="3.10.50.40">
    <property type="match status" value="2"/>
</dbReference>
<evidence type="ECO:0000256" key="4">
    <source>
        <dbReference type="ARBA" id="ARBA00023110"/>
    </source>
</evidence>
<dbReference type="InterPro" id="IPR046357">
    <property type="entry name" value="PPIase_dom_sf"/>
</dbReference>
<feature type="region of interest" description="Disordered" evidence="7">
    <location>
        <begin position="37"/>
        <end position="75"/>
    </location>
</feature>
<dbReference type="EC" id="5.2.1.8" evidence="3 6"/>
<proteinExistence type="inferred from homology"/>
<dbReference type="InterPro" id="IPR001179">
    <property type="entry name" value="PPIase_FKBP_dom"/>
</dbReference>
<comment type="caution">
    <text evidence="9">The sequence shown here is derived from an EMBL/GenBank/DDBJ whole genome shotgun (WGS) entry which is preliminary data.</text>
</comment>
<evidence type="ECO:0000256" key="6">
    <source>
        <dbReference type="PROSITE-ProRule" id="PRU00277"/>
    </source>
</evidence>
<gene>
    <name evidence="9" type="ORF">FHX74_002884</name>
</gene>
<evidence type="ECO:0000313" key="9">
    <source>
        <dbReference type="EMBL" id="MBA8795256.1"/>
    </source>
</evidence>
<dbReference type="PANTHER" id="PTHR43811:SF19">
    <property type="entry name" value="39 KDA FK506-BINDING NUCLEAR PROTEIN"/>
    <property type="match status" value="1"/>
</dbReference>
<keyword evidence="10" id="KW-1185">Reference proteome</keyword>
<dbReference type="GO" id="GO:0003755">
    <property type="term" value="F:peptidyl-prolyl cis-trans isomerase activity"/>
    <property type="evidence" value="ECO:0007669"/>
    <property type="project" value="UniProtKB-KW"/>
</dbReference>
<dbReference type="PANTHER" id="PTHR43811">
    <property type="entry name" value="FKBP-TYPE PEPTIDYL-PROLYL CIS-TRANS ISOMERASE FKPA"/>
    <property type="match status" value="1"/>
</dbReference>
<feature type="domain" description="PPIase FKBP-type" evidence="8">
    <location>
        <begin position="263"/>
        <end position="349"/>
    </location>
</feature>
<feature type="domain" description="PPIase FKBP-type" evidence="8">
    <location>
        <begin position="118"/>
        <end position="208"/>
    </location>
</feature>
<dbReference type="Proteomes" id="UP000523079">
    <property type="component" value="Unassembled WGS sequence"/>
</dbReference>
<feature type="compositionally biased region" description="Low complexity" evidence="7">
    <location>
        <begin position="37"/>
        <end position="68"/>
    </location>
</feature>
<reference evidence="9 10" key="1">
    <citation type="submission" date="2020-07" db="EMBL/GenBank/DDBJ databases">
        <title>Sequencing the genomes of 1000 actinobacteria strains.</title>
        <authorList>
            <person name="Klenk H.-P."/>
        </authorList>
    </citation>
    <scope>NUCLEOTIDE SEQUENCE [LARGE SCALE GENOMIC DNA]</scope>
    <source>
        <strain evidence="9 10">DSM 100723</strain>
    </source>
</reference>